<dbReference type="AlphaFoldDB" id="A0A176WRI4"/>
<comment type="caution">
    <text evidence="1">The sequence shown here is derived from an EMBL/GenBank/DDBJ whole genome shotgun (WGS) entry which is preliminary data.</text>
</comment>
<dbReference type="Proteomes" id="UP000077202">
    <property type="component" value="Unassembled WGS sequence"/>
</dbReference>
<dbReference type="EMBL" id="LVLJ01000095">
    <property type="protein sequence ID" value="OAE35738.1"/>
    <property type="molecule type" value="Genomic_DNA"/>
</dbReference>
<evidence type="ECO:0000313" key="1">
    <source>
        <dbReference type="EMBL" id="OAE35738.1"/>
    </source>
</evidence>
<reference evidence="1" key="1">
    <citation type="submission" date="2016-03" db="EMBL/GenBank/DDBJ databases">
        <title>Mechanisms controlling the formation of the plant cell surface in tip-growing cells are functionally conserved among land plants.</title>
        <authorList>
            <person name="Honkanen S."/>
            <person name="Jones V.A."/>
            <person name="Morieri G."/>
            <person name="Champion C."/>
            <person name="Hetherington A.J."/>
            <person name="Kelly S."/>
            <person name="Saint-Marcoux D."/>
            <person name="Proust H."/>
            <person name="Prescott H."/>
            <person name="Dolan L."/>
        </authorList>
    </citation>
    <scope>NUCLEOTIDE SEQUENCE [LARGE SCALE GENOMIC DNA]</scope>
    <source>
        <tissue evidence="1">Whole gametophyte</tissue>
    </source>
</reference>
<evidence type="ECO:0000313" key="2">
    <source>
        <dbReference type="Proteomes" id="UP000077202"/>
    </source>
</evidence>
<organism evidence="1 2">
    <name type="scientific">Marchantia polymorpha subsp. ruderalis</name>
    <dbReference type="NCBI Taxonomy" id="1480154"/>
    <lineage>
        <taxon>Eukaryota</taxon>
        <taxon>Viridiplantae</taxon>
        <taxon>Streptophyta</taxon>
        <taxon>Embryophyta</taxon>
        <taxon>Marchantiophyta</taxon>
        <taxon>Marchantiopsida</taxon>
        <taxon>Marchantiidae</taxon>
        <taxon>Marchantiales</taxon>
        <taxon>Marchantiaceae</taxon>
        <taxon>Marchantia</taxon>
    </lineage>
</organism>
<sequence>MVRGQEVRKEVFGARQPLSTVVPEVLKKAGMDRVLKAWETGDINEDNVLKMQKTTNIPGIWQKSSKCFRELEKLSVSHLKKEVSRPQGMEKRQSKD</sequence>
<gene>
    <name evidence="1" type="ORF">AXG93_1154s1940</name>
</gene>
<name>A0A176WRI4_MARPO</name>
<keyword evidence="2" id="KW-1185">Reference proteome</keyword>
<protein>
    <submittedName>
        <fullName evidence="1">Uncharacterized protein</fullName>
    </submittedName>
</protein>
<accession>A0A176WRI4</accession>
<proteinExistence type="predicted"/>